<comment type="similarity">
    <text evidence="1 3">Belongs to the short-chain dehydrogenases/reductases (SDR) family.</text>
</comment>
<evidence type="ECO:0000313" key="6">
    <source>
        <dbReference type="EMBL" id="JAQ14148.1"/>
    </source>
</evidence>
<dbReference type="SUPFAM" id="SSF51735">
    <property type="entry name" value="NAD(P)-binding Rossmann-fold domains"/>
    <property type="match status" value="1"/>
</dbReference>
<organism evidence="4">
    <name type="scientific">Lygus hesperus</name>
    <name type="common">Western plant bug</name>
    <dbReference type="NCBI Taxonomy" id="30085"/>
    <lineage>
        <taxon>Eukaryota</taxon>
        <taxon>Metazoa</taxon>
        <taxon>Ecdysozoa</taxon>
        <taxon>Arthropoda</taxon>
        <taxon>Hexapoda</taxon>
        <taxon>Insecta</taxon>
        <taxon>Pterygota</taxon>
        <taxon>Neoptera</taxon>
        <taxon>Paraneoptera</taxon>
        <taxon>Hemiptera</taxon>
        <taxon>Heteroptera</taxon>
        <taxon>Panheteroptera</taxon>
        <taxon>Cimicomorpha</taxon>
        <taxon>Miridae</taxon>
        <taxon>Mirini</taxon>
        <taxon>Lygus</taxon>
    </lineage>
</organism>
<dbReference type="GO" id="GO:0016616">
    <property type="term" value="F:oxidoreductase activity, acting on the CH-OH group of donors, NAD or NADP as acceptor"/>
    <property type="evidence" value="ECO:0007669"/>
    <property type="project" value="UniProtKB-ARBA"/>
</dbReference>
<dbReference type="PANTHER" id="PTHR43115:SF4">
    <property type="entry name" value="DEHYDROGENASE_REDUCTASE SDR FAMILY MEMBER 11"/>
    <property type="match status" value="1"/>
</dbReference>
<dbReference type="PRINTS" id="PR00081">
    <property type="entry name" value="GDHRDH"/>
</dbReference>
<dbReference type="PRINTS" id="PR00080">
    <property type="entry name" value="SDRFAMILY"/>
</dbReference>
<reference evidence="5" key="3">
    <citation type="submission" date="2014-09" db="EMBL/GenBank/DDBJ databases">
        <authorList>
            <person name="Magalhaes I.L.F."/>
            <person name="Oliveira U."/>
            <person name="Santos F.R."/>
            <person name="Vidigal T.H.D.A."/>
            <person name="Brescovit A.D."/>
            <person name="Santos A.J."/>
        </authorList>
    </citation>
    <scope>NUCLEOTIDE SEQUENCE</scope>
</reference>
<reference evidence="4" key="2">
    <citation type="submission" date="2014-07" db="EMBL/GenBank/DDBJ databases">
        <authorList>
            <person name="Hull J."/>
        </authorList>
    </citation>
    <scope>NUCLEOTIDE SEQUENCE</scope>
</reference>
<dbReference type="EMBL" id="GDHC01004481">
    <property type="protein sequence ID" value="JAQ14148.1"/>
    <property type="molecule type" value="Transcribed_RNA"/>
</dbReference>
<evidence type="ECO:0000256" key="1">
    <source>
        <dbReference type="ARBA" id="ARBA00006484"/>
    </source>
</evidence>
<dbReference type="EMBL" id="GBHO01002999">
    <property type="protein sequence ID" value="JAG40605.1"/>
    <property type="molecule type" value="Transcribed_RNA"/>
</dbReference>
<dbReference type="InterPro" id="IPR002347">
    <property type="entry name" value="SDR_fam"/>
</dbReference>
<reference evidence="6" key="4">
    <citation type="journal article" date="2016" name="Gigascience">
        <title>De novo construction of an expanded transcriptome assembly for the western tarnished plant bug, Lygus hesperus.</title>
        <authorList>
            <person name="Tassone E.E."/>
            <person name="Geib S.M."/>
            <person name="Hall B."/>
            <person name="Fabrick J.A."/>
            <person name="Brent C.S."/>
            <person name="Hull J.J."/>
        </authorList>
    </citation>
    <scope>NUCLEOTIDE SEQUENCE</scope>
</reference>
<dbReference type="EMBL" id="GBRD01012124">
    <property type="protein sequence ID" value="JAG53700.1"/>
    <property type="molecule type" value="Transcribed_RNA"/>
</dbReference>
<evidence type="ECO:0000313" key="4">
    <source>
        <dbReference type="EMBL" id="JAG40605.1"/>
    </source>
</evidence>
<keyword evidence="2" id="KW-0560">Oxidoreductase</keyword>
<name>A0A0A9ZFG6_LYGHE</name>
<dbReference type="FunFam" id="3.40.50.720:FF:000047">
    <property type="entry name" value="NADP-dependent L-serine/L-allo-threonine dehydrogenase"/>
    <property type="match status" value="1"/>
</dbReference>
<dbReference type="InterPro" id="IPR036291">
    <property type="entry name" value="NAD(P)-bd_dom_sf"/>
</dbReference>
<dbReference type="PANTHER" id="PTHR43115">
    <property type="entry name" value="DEHYDROGENASE/REDUCTASE SDR FAMILY MEMBER 11"/>
    <property type="match status" value="1"/>
</dbReference>
<protein>
    <submittedName>
        <fullName evidence="4">Dehydrogenase/reductase SDR family member 11</fullName>
    </submittedName>
</protein>
<evidence type="ECO:0000256" key="3">
    <source>
        <dbReference type="RuleBase" id="RU000363"/>
    </source>
</evidence>
<dbReference type="AlphaFoldDB" id="A0A0A9ZFG6"/>
<sequence>MPALKGKVAVVTGASSGIGEAIVKELVGAGMIVAGLARRVERVEALVAALKGEPGKLSAVKCDVTKEEDVKNAFAWVKKNLGPPSVVINNAGVLKQTMISSCDLKDVQLMFDTNVVGLIACAREALSSMVENKTEGTIVNINSVAGHFCLPFPGIASYNGSKFAITALTEGLRSEVSLLGANVRVTSLSPGAVESEMTDQFKSKDKSESVLDSFEMLPAKDIADCVLFILQSPQRMNISELTVLSPKETLLTQAKAVATMIAQK</sequence>
<dbReference type="Gene3D" id="3.40.50.720">
    <property type="entry name" value="NAD(P)-binding Rossmann-like Domain"/>
    <property type="match status" value="1"/>
</dbReference>
<evidence type="ECO:0000256" key="2">
    <source>
        <dbReference type="ARBA" id="ARBA00023002"/>
    </source>
</evidence>
<evidence type="ECO:0000313" key="5">
    <source>
        <dbReference type="EMBL" id="JAG53700.1"/>
    </source>
</evidence>
<dbReference type="InterPro" id="IPR020904">
    <property type="entry name" value="Sc_DH/Rdtase_CS"/>
</dbReference>
<gene>
    <name evidence="4" type="primary">DHRS11_9</name>
    <name evidence="6" type="synonym">DHRS11_6</name>
    <name evidence="4" type="ORF">CM83_33200</name>
    <name evidence="6" type="ORF">g.37747</name>
</gene>
<accession>A0A0A9ZFG6</accession>
<dbReference type="Pfam" id="PF00106">
    <property type="entry name" value="adh_short"/>
    <property type="match status" value="1"/>
</dbReference>
<reference evidence="4" key="1">
    <citation type="journal article" date="2014" name="PLoS ONE">
        <title>Transcriptome-Based Identification of ABC Transporters in the Western Tarnished Plant Bug Lygus hesperus.</title>
        <authorList>
            <person name="Hull J.J."/>
            <person name="Chaney K."/>
            <person name="Geib S.M."/>
            <person name="Fabrick J.A."/>
            <person name="Brent C.S."/>
            <person name="Walsh D."/>
            <person name="Lavine L.C."/>
        </authorList>
    </citation>
    <scope>NUCLEOTIDE SEQUENCE</scope>
</reference>
<dbReference type="PROSITE" id="PS00061">
    <property type="entry name" value="ADH_SHORT"/>
    <property type="match status" value="1"/>
</dbReference>
<proteinExistence type="inferred from homology"/>